<comment type="subcellular location">
    <subcellularLocation>
        <location evidence="1">Membrane</location>
        <topology evidence="1">Single-pass membrane protein</topology>
    </subcellularLocation>
</comment>
<keyword evidence="13" id="KW-1185">Reference proteome</keyword>
<accession>A0ABR0ZQE8</accession>
<comment type="caution">
    <text evidence="12">The sequence shown here is derived from an EMBL/GenBank/DDBJ whole genome shotgun (WGS) entry which is preliminary data.</text>
</comment>
<dbReference type="EMBL" id="JAHFZB010000008">
    <property type="protein sequence ID" value="KAK6487028.1"/>
    <property type="molecule type" value="Genomic_DNA"/>
</dbReference>
<keyword evidence="6" id="KW-1015">Disulfide bond</keyword>
<dbReference type="Proteomes" id="UP001369086">
    <property type="component" value="Unassembled WGS sequence"/>
</dbReference>
<feature type="domain" description="Ig-like" evidence="11">
    <location>
        <begin position="37"/>
        <end position="150"/>
    </location>
</feature>
<dbReference type="InterPro" id="IPR040012">
    <property type="entry name" value="CD200R"/>
</dbReference>
<dbReference type="InterPro" id="IPR013162">
    <property type="entry name" value="CD80_C2-set"/>
</dbReference>
<dbReference type="SUPFAM" id="SSF48726">
    <property type="entry name" value="Immunoglobulin"/>
    <property type="match status" value="2"/>
</dbReference>
<dbReference type="Pfam" id="PF08205">
    <property type="entry name" value="C2-set_2"/>
    <property type="match status" value="1"/>
</dbReference>
<feature type="signal peptide" evidence="10">
    <location>
        <begin position="1"/>
        <end position="20"/>
    </location>
</feature>
<keyword evidence="4 9" id="KW-1133">Transmembrane helix</keyword>
<evidence type="ECO:0000256" key="9">
    <source>
        <dbReference type="SAM" id="Phobius"/>
    </source>
</evidence>
<feature type="transmembrane region" description="Helical" evidence="9">
    <location>
        <begin position="254"/>
        <end position="274"/>
    </location>
</feature>
<evidence type="ECO:0000256" key="8">
    <source>
        <dbReference type="ARBA" id="ARBA00023180"/>
    </source>
</evidence>
<proteinExistence type="inferred from homology"/>
<evidence type="ECO:0000256" key="4">
    <source>
        <dbReference type="ARBA" id="ARBA00022989"/>
    </source>
</evidence>
<evidence type="ECO:0000256" key="10">
    <source>
        <dbReference type="SAM" id="SignalP"/>
    </source>
</evidence>
<feature type="domain" description="Ig-like" evidence="11">
    <location>
        <begin position="155"/>
        <end position="240"/>
    </location>
</feature>
<dbReference type="PANTHER" id="PTHR21462">
    <property type="entry name" value="CELL SURFACE GLYCOPROTEIN OX2 RECEPTOR PRECURSOR"/>
    <property type="match status" value="1"/>
</dbReference>
<organism evidence="12 13">
    <name type="scientific">Huso huso</name>
    <name type="common">Beluga</name>
    <name type="synonym">Acipenser huso</name>
    <dbReference type="NCBI Taxonomy" id="61971"/>
    <lineage>
        <taxon>Eukaryota</taxon>
        <taxon>Metazoa</taxon>
        <taxon>Chordata</taxon>
        <taxon>Craniata</taxon>
        <taxon>Vertebrata</taxon>
        <taxon>Euteleostomi</taxon>
        <taxon>Actinopterygii</taxon>
        <taxon>Chondrostei</taxon>
        <taxon>Acipenseriformes</taxon>
        <taxon>Acipenseridae</taxon>
        <taxon>Huso</taxon>
    </lineage>
</organism>
<evidence type="ECO:0000259" key="11">
    <source>
        <dbReference type="PROSITE" id="PS50835"/>
    </source>
</evidence>
<evidence type="ECO:0000313" key="13">
    <source>
        <dbReference type="Proteomes" id="UP001369086"/>
    </source>
</evidence>
<gene>
    <name evidence="12" type="ORF">HHUSO_G10753</name>
</gene>
<comment type="similarity">
    <text evidence="2">Belongs to the CD200R family.</text>
</comment>
<evidence type="ECO:0000256" key="3">
    <source>
        <dbReference type="ARBA" id="ARBA00022692"/>
    </source>
</evidence>
<evidence type="ECO:0000256" key="5">
    <source>
        <dbReference type="ARBA" id="ARBA00023136"/>
    </source>
</evidence>
<dbReference type="InterPro" id="IPR013106">
    <property type="entry name" value="Ig_V-set"/>
</dbReference>
<dbReference type="Pfam" id="PF07686">
    <property type="entry name" value="V-set"/>
    <property type="match status" value="1"/>
</dbReference>
<keyword evidence="7" id="KW-0675">Receptor</keyword>
<evidence type="ECO:0000256" key="6">
    <source>
        <dbReference type="ARBA" id="ARBA00023157"/>
    </source>
</evidence>
<dbReference type="InterPro" id="IPR036179">
    <property type="entry name" value="Ig-like_dom_sf"/>
</dbReference>
<sequence>MGWIVNLWTISLLTFSNSFAWTNETQSNPSLAFSVTPSSSASTKSLDYFDEEKFISIKLGEKINLSCTNRTWSTMLYDTWGLTNTDKTCRIAHSNSEPPVNNCNDGRILINTTEGRSQLHIPPFNYTYEGIYKCQTAFQHGSHTTVFNVSAIVQPEISGRIEYSTNDNHDVAVCEASNGRPNASISWTSDENVADKIIYNQNRTFTVESRLIIPYNTSMGNITCIVSHPYWNESQTYTIPYIRGTAQHLRHSPVIPACLFCVLLIIFVTSFVCIKKHLADLRNCCKSTMPVATTPTKTQQDVEEVEPYASYVERVNSIYNSSAELCNV</sequence>
<dbReference type="PANTHER" id="PTHR21462:SF2">
    <property type="entry name" value="CELL SURFACE GLYCOPROTEIN CD200 RECEPTOR 2"/>
    <property type="match status" value="1"/>
</dbReference>
<keyword evidence="8" id="KW-0325">Glycoprotein</keyword>
<evidence type="ECO:0000256" key="7">
    <source>
        <dbReference type="ARBA" id="ARBA00023170"/>
    </source>
</evidence>
<dbReference type="InterPro" id="IPR013783">
    <property type="entry name" value="Ig-like_fold"/>
</dbReference>
<keyword evidence="10" id="KW-0732">Signal</keyword>
<evidence type="ECO:0000256" key="1">
    <source>
        <dbReference type="ARBA" id="ARBA00004167"/>
    </source>
</evidence>
<name>A0ABR0ZQE8_HUSHU</name>
<evidence type="ECO:0000313" key="12">
    <source>
        <dbReference type="EMBL" id="KAK6487028.1"/>
    </source>
</evidence>
<keyword evidence="5 9" id="KW-0472">Membrane</keyword>
<evidence type="ECO:0000256" key="2">
    <source>
        <dbReference type="ARBA" id="ARBA00008215"/>
    </source>
</evidence>
<protein>
    <submittedName>
        <fullName evidence="12">Cell surface glycoprotein CD200 receptor 1-A-like isoform X1</fullName>
    </submittedName>
</protein>
<keyword evidence="3 9" id="KW-0812">Transmembrane</keyword>
<dbReference type="Gene3D" id="2.60.40.10">
    <property type="entry name" value="Immunoglobulins"/>
    <property type="match status" value="2"/>
</dbReference>
<dbReference type="InterPro" id="IPR007110">
    <property type="entry name" value="Ig-like_dom"/>
</dbReference>
<reference evidence="12 13" key="1">
    <citation type="submission" date="2021-05" db="EMBL/GenBank/DDBJ databases">
        <authorList>
            <person name="Zahm M."/>
            <person name="Klopp C."/>
            <person name="Cabau C."/>
            <person name="Kuhl H."/>
            <person name="Suciu R."/>
            <person name="Ciorpac M."/>
            <person name="Holostenco D."/>
            <person name="Gessner J."/>
            <person name="Wuertz S."/>
            <person name="Hohne C."/>
            <person name="Stock M."/>
            <person name="Gislard M."/>
            <person name="Lluch J."/>
            <person name="Milhes M."/>
            <person name="Lampietro C."/>
            <person name="Lopez Roques C."/>
            <person name="Donnadieu C."/>
            <person name="Du K."/>
            <person name="Schartl M."/>
            <person name="Guiguen Y."/>
        </authorList>
    </citation>
    <scope>NUCLEOTIDE SEQUENCE [LARGE SCALE GENOMIC DNA]</scope>
    <source>
        <strain evidence="12">Hh-F2</strain>
        <tissue evidence="12">Blood</tissue>
    </source>
</reference>
<dbReference type="PROSITE" id="PS50835">
    <property type="entry name" value="IG_LIKE"/>
    <property type="match status" value="2"/>
</dbReference>
<feature type="chain" id="PRO_5046262049" evidence="10">
    <location>
        <begin position="21"/>
        <end position="328"/>
    </location>
</feature>